<sequence>KYTRATLMLGVKETRTGNLLSAEKHLLEARVTAERRNYQRETALADEFIGDLMMERGDLEDALENYTIALKSASRVSPHGDIVAEVQRRMMNVYLLQRKAEEALAIGQRAVESCRRSGEMHEIGYVERMIGQALALQKKEIEAEKQINMSIRTFLSVNNPYEAHKSGVILGEHLLRRGDRRSAVMARKLVGETVSFFERNEEFADLAESHFILARIEEILGNRDECLLHLFDAQRLAEELHDRNLIRRLRRLRRKIEDAAAGPQREAAGKEAVRRGEDNGTFLHDPQLKSYLDYILSDLMRKLSVGHGFVALTGGNGGAPVVLARRGIGDAATKAITAWFLSHDFADSAEKFLVTDTANDRRVREIFGQLPGGDSPSYFHPLSSGGKKSGLLFFQSEGNERAPAVGSIFEIVSTYAGFIDFLIKGSAKGEVAAGGAAERAGNRFAGIITCDEKMLRVLELAGKVAVSDSTVLLMGETGTGKGLVAQAIHDLSKRNGRKYIHVNCAALPETILESELFGHVKGSFTGAVADKKGLLTEADGGTIFLDEIGKAPLSIQGKLLQFLDTRKVRPVGGNEMFGVDVRLIFASKADLLKLCREGKMLEDFYYRINDFPLTIPPLRERCGDIPLLANHYLRSSCAAMDKKIIGFSDDAVEF</sequence>
<keyword evidence="2" id="KW-0067">ATP-binding</keyword>
<evidence type="ECO:0000256" key="1">
    <source>
        <dbReference type="ARBA" id="ARBA00022741"/>
    </source>
</evidence>
<reference evidence="4" key="1">
    <citation type="journal article" date="2020" name="mSystems">
        <title>Genome- and Community-Level Interaction Insights into Carbon Utilization and Element Cycling Functions of Hydrothermarchaeota in Hydrothermal Sediment.</title>
        <authorList>
            <person name="Zhou Z."/>
            <person name="Liu Y."/>
            <person name="Xu W."/>
            <person name="Pan J."/>
            <person name="Luo Z.H."/>
            <person name="Li M."/>
        </authorList>
    </citation>
    <scope>NUCLEOTIDE SEQUENCE [LARGE SCALE GENOMIC DNA]</scope>
    <source>
        <strain evidence="4">SpSt-1233</strain>
    </source>
</reference>
<dbReference type="InterPro" id="IPR002078">
    <property type="entry name" value="Sigma_54_int"/>
</dbReference>
<dbReference type="CDD" id="cd00009">
    <property type="entry name" value="AAA"/>
    <property type="match status" value="1"/>
</dbReference>
<dbReference type="Pfam" id="PF00158">
    <property type="entry name" value="Sigma54_activat"/>
    <property type="match status" value="1"/>
</dbReference>
<evidence type="ECO:0000256" key="2">
    <source>
        <dbReference type="ARBA" id="ARBA00022840"/>
    </source>
</evidence>
<dbReference type="InterPro" id="IPR003593">
    <property type="entry name" value="AAA+_ATPase"/>
</dbReference>
<dbReference type="EMBL" id="DSEC01000470">
    <property type="protein sequence ID" value="HER44111.1"/>
    <property type="molecule type" value="Genomic_DNA"/>
</dbReference>
<dbReference type="InterPro" id="IPR025943">
    <property type="entry name" value="Sigma_54_int_dom_ATP-bd_2"/>
</dbReference>
<dbReference type="SUPFAM" id="SSF52540">
    <property type="entry name" value="P-loop containing nucleoside triphosphate hydrolases"/>
    <property type="match status" value="1"/>
</dbReference>
<dbReference type="Gene3D" id="3.40.50.300">
    <property type="entry name" value="P-loop containing nucleotide triphosphate hydrolases"/>
    <property type="match status" value="1"/>
</dbReference>
<protein>
    <recommendedName>
        <fullName evidence="3">Sigma-54 factor interaction domain-containing protein</fullName>
    </recommendedName>
</protein>
<dbReference type="InterPro" id="IPR025662">
    <property type="entry name" value="Sigma_54_int_dom_ATP-bd_1"/>
</dbReference>
<dbReference type="PROSITE" id="PS00675">
    <property type="entry name" value="SIGMA54_INTERACT_1"/>
    <property type="match status" value="1"/>
</dbReference>
<dbReference type="PANTHER" id="PTHR32071">
    <property type="entry name" value="TRANSCRIPTIONAL REGULATORY PROTEIN"/>
    <property type="match status" value="1"/>
</dbReference>
<dbReference type="Gene3D" id="1.25.40.10">
    <property type="entry name" value="Tetratricopeptide repeat domain"/>
    <property type="match status" value="1"/>
</dbReference>
<dbReference type="SUPFAM" id="SSF48452">
    <property type="entry name" value="TPR-like"/>
    <property type="match status" value="1"/>
</dbReference>
<comment type="caution">
    <text evidence="4">The sequence shown here is derived from an EMBL/GenBank/DDBJ whole genome shotgun (WGS) entry which is preliminary data.</text>
</comment>
<dbReference type="PROSITE" id="PS50045">
    <property type="entry name" value="SIGMA54_INTERACT_4"/>
    <property type="match status" value="1"/>
</dbReference>
<proteinExistence type="predicted"/>
<feature type="non-terminal residue" evidence="4">
    <location>
        <position position="654"/>
    </location>
</feature>
<dbReference type="GO" id="GO:0006355">
    <property type="term" value="P:regulation of DNA-templated transcription"/>
    <property type="evidence" value="ECO:0007669"/>
    <property type="project" value="InterPro"/>
</dbReference>
<dbReference type="Gene3D" id="1.10.8.60">
    <property type="match status" value="1"/>
</dbReference>
<dbReference type="SMART" id="SM00382">
    <property type="entry name" value="AAA"/>
    <property type="match status" value="1"/>
</dbReference>
<gene>
    <name evidence="4" type="ORF">ENO08_06595</name>
</gene>
<dbReference type="FunFam" id="3.40.50.300:FF:000006">
    <property type="entry name" value="DNA-binding transcriptional regulator NtrC"/>
    <property type="match status" value="1"/>
</dbReference>
<dbReference type="InterPro" id="IPR011990">
    <property type="entry name" value="TPR-like_helical_dom_sf"/>
</dbReference>
<accession>A0A7V2AVN1</accession>
<evidence type="ECO:0000259" key="3">
    <source>
        <dbReference type="PROSITE" id="PS50045"/>
    </source>
</evidence>
<keyword evidence="1" id="KW-0547">Nucleotide-binding</keyword>
<organism evidence="4">
    <name type="scientific">Eiseniibacteriota bacterium</name>
    <dbReference type="NCBI Taxonomy" id="2212470"/>
    <lineage>
        <taxon>Bacteria</taxon>
        <taxon>Candidatus Eiseniibacteriota</taxon>
    </lineage>
</organism>
<dbReference type="AlphaFoldDB" id="A0A7V2AVN1"/>
<evidence type="ECO:0000313" key="4">
    <source>
        <dbReference type="EMBL" id="HER44111.1"/>
    </source>
</evidence>
<feature type="domain" description="Sigma-54 factor interaction" evidence="3">
    <location>
        <begin position="447"/>
        <end position="654"/>
    </location>
</feature>
<dbReference type="Proteomes" id="UP000886069">
    <property type="component" value="Unassembled WGS sequence"/>
</dbReference>
<feature type="non-terminal residue" evidence="4">
    <location>
        <position position="1"/>
    </location>
</feature>
<dbReference type="InterPro" id="IPR027417">
    <property type="entry name" value="P-loop_NTPase"/>
</dbReference>
<dbReference type="GO" id="GO:0005524">
    <property type="term" value="F:ATP binding"/>
    <property type="evidence" value="ECO:0007669"/>
    <property type="project" value="UniProtKB-KW"/>
</dbReference>
<name>A0A7V2AVN1_UNCEI</name>
<dbReference type="PROSITE" id="PS00676">
    <property type="entry name" value="SIGMA54_INTERACT_2"/>
    <property type="match status" value="1"/>
</dbReference>